<keyword evidence="2" id="KW-1185">Reference proteome</keyword>
<name>A0A5B7WUI1_9MICC</name>
<protein>
    <submittedName>
        <fullName evidence="1">Uncharacterized protein</fullName>
    </submittedName>
</protein>
<dbReference type="Proteomes" id="UP000307000">
    <property type="component" value="Chromosome"/>
</dbReference>
<sequence>MITETAVLPESSHEHWDLNWEERGYHVLTFKEGSVLTVPMLAEISAELRKLHTADEIKVIAVIGGLSDVCPDVSTEVAKSRPTSRVALLGQNHVDQVLSGFMLSDLRDSPIGKYVTTMDEALAHLGY</sequence>
<dbReference type="AlphaFoldDB" id="A0A5B7WUI1"/>
<reference evidence="1 2" key="1">
    <citation type="submission" date="2018-12" db="EMBL/GenBank/DDBJ databases">
        <title>Complete Genome Sequence of Glutamicibacter creatinolyticus strain LGCM259,isolated from an abscess of a 12-year-old mare in Italy.</title>
        <authorList>
            <person name="Santos R.G."/>
            <person name="Silva A.L."/>
            <person name="Seyffert N."/>
            <person name="Castro T.L.P."/>
            <person name="Attili A.R."/>
            <person name="Rifici C."/>
            <person name="Mazzullo G."/>
            <person name="Brenig B."/>
            <person name="Venanzi F."/>
            <person name="Azevedo V."/>
        </authorList>
    </citation>
    <scope>NUCLEOTIDE SEQUENCE [LARGE SCALE GENOMIC DNA]</scope>
    <source>
        <strain evidence="1 2">LGCM 259</strain>
    </source>
</reference>
<evidence type="ECO:0000313" key="1">
    <source>
        <dbReference type="EMBL" id="QCY46894.1"/>
    </source>
</evidence>
<proteinExistence type="predicted"/>
<dbReference type="KEGG" id="gcr:GcLGCM259_1153"/>
<dbReference type="RefSeq" id="WP_138178393.1">
    <property type="nucleotide sequence ID" value="NZ_CP034412.1"/>
</dbReference>
<evidence type="ECO:0000313" key="2">
    <source>
        <dbReference type="Proteomes" id="UP000307000"/>
    </source>
</evidence>
<gene>
    <name evidence="1" type="ORF">GcLGCM259_1153</name>
</gene>
<dbReference type="EMBL" id="CP034412">
    <property type="protein sequence ID" value="QCY46894.1"/>
    <property type="molecule type" value="Genomic_DNA"/>
</dbReference>
<organism evidence="1 2">
    <name type="scientific">Glutamicibacter creatinolyticus</name>
    <dbReference type="NCBI Taxonomy" id="162496"/>
    <lineage>
        <taxon>Bacteria</taxon>
        <taxon>Bacillati</taxon>
        <taxon>Actinomycetota</taxon>
        <taxon>Actinomycetes</taxon>
        <taxon>Micrococcales</taxon>
        <taxon>Micrococcaceae</taxon>
        <taxon>Glutamicibacter</taxon>
    </lineage>
</organism>
<accession>A0A5B7WUI1</accession>